<feature type="transmembrane region" description="Helical" evidence="1">
    <location>
        <begin position="180"/>
        <end position="200"/>
    </location>
</feature>
<feature type="transmembrane region" description="Helical" evidence="1">
    <location>
        <begin position="56"/>
        <end position="74"/>
    </location>
</feature>
<dbReference type="EMBL" id="CP157483">
    <property type="protein sequence ID" value="XBO42722.1"/>
    <property type="molecule type" value="Genomic_DNA"/>
</dbReference>
<feature type="transmembrane region" description="Helical" evidence="1">
    <location>
        <begin position="86"/>
        <end position="107"/>
    </location>
</feature>
<sequence>MTAVVNVVVALGMLVIVPLGLRLLPVAGGSRLARLYPAFAVPGAVCLWLPRGALSTTLAASYAVGTLLLVALAARHVSNCLRHKVFRASDAAAITALVCPAIAAFALVSERASTEVFGFSLTILALTVPHFHYAGFAAALVAHLVATAHPSAATTTAAWSVPAGTMVVLLGYFVNDEVELLGAVILTAGMWLVGWTLWTGARAQTRDPRTRLLLGTSAATLVLTMVLALDWALGHVVDAVPHLPLVWMAWTHGLANAVGFALCALVAFSRTTRRTAREAA</sequence>
<organism evidence="2">
    <name type="scientific">Pedococcus sp. KACC 23699</name>
    <dbReference type="NCBI Taxonomy" id="3149228"/>
    <lineage>
        <taxon>Bacteria</taxon>
        <taxon>Bacillati</taxon>
        <taxon>Actinomycetota</taxon>
        <taxon>Actinomycetes</taxon>
        <taxon>Micrococcales</taxon>
        <taxon>Intrasporangiaceae</taxon>
        <taxon>Pedococcus</taxon>
    </lineage>
</organism>
<dbReference type="RefSeq" id="WP_406830140.1">
    <property type="nucleotide sequence ID" value="NZ_CP157483.1"/>
</dbReference>
<protein>
    <submittedName>
        <fullName evidence="2">YndJ family protein</fullName>
    </submittedName>
</protein>
<evidence type="ECO:0000256" key="1">
    <source>
        <dbReference type="SAM" id="Phobius"/>
    </source>
</evidence>
<proteinExistence type="predicted"/>
<dbReference type="Pfam" id="PF14158">
    <property type="entry name" value="YndJ"/>
    <property type="match status" value="1"/>
</dbReference>
<feature type="transmembrane region" description="Helical" evidence="1">
    <location>
        <begin position="212"/>
        <end position="233"/>
    </location>
</feature>
<feature type="transmembrane region" description="Helical" evidence="1">
    <location>
        <begin position="245"/>
        <end position="268"/>
    </location>
</feature>
<feature type="transmembrane region" description="Helical" evidence="1">
    <location>
        <begin position="157"/>
        <end position="174"/>
    </location>
</feature>
<reference evidence="2" key="1">
    <citation type="submission" date="2024-05" db="EMBL/GenBank/DDBJ databases">
        <authorList>
            <person name="Kim S."/>
            <person name="Heo J."/>
            <person name="Choi H."/>
            <person name="Choi Y."/>
            <person name="Kwon S.-W."/>
            <person name="Kim Y."/>
        </authorList>
    </citation>
    <scope>NUCLEOTIDE SEQUENCE</scope>
    <source>
        <strain evidence="2">KACC 23699</strain>
    </source>
</reference>
<evidence type="ECO:0000313" key="2">
    <source>
        <dbReference type="EMBL" id="XBO42722.1"/>
    </source>
</evidence>
<keyword evidence="1" id="KW-1133">Transmembrane helix</keyword>
<dbReference type="AlphaFoldDB" id="A0AAU7JQN0"/>
<feature type="transmembrane region" description="Helical" evidence="1">
    <location>
        <begin position="6"/>
        <end position="25"/>
    </location>
</feature>
<keyword evidence="1" id="KW-0812">Transmembrane</keyword>
<dbReference type="InterPro" id="IPR025450">
    <property type="entry name" value="YndJ-like"/>
</dbReference>
<name>A0AAU7JQN0_9MICO</name>
<keyword evidence="1" id="KW-0472">Membrane</keyword>
<feature type="transmembrane region" description="Helical" evidence="1">
    <location>
        <begin position="119"/>
        <end position="145"/>
    </location>
</feature>
<accession>A0AAU7JQN0</accession>
<gene>
    <name evidence="2" type="ORF">ABEG17_14250</name>
</gene>